<accession>A0ABT3IVB1</accession>
<keyword evidence="1" id="KW-0812">Transmembrane</keyword>
<keyword evidence="1" id="KW-1133">Transmembrane helix</keyword>
<dbReference type="EMBL" id="JAPDNS010000002">
    <property type="protein sequence ID" value="MCW3487905.1"/>
    <property type="molecule type" value="Genomic_DNA"/>
</dbReference>
<evidence type="ECO:0000256" key="1">
    <source>
        <dbReference type="SAM" id="Phobius"/>
    </source>
</evidence>
<comment type="caution">
    <text evidence="2">The sequence shown here is derived from an EMBL/GenBank/DDBJ whole genome shotgun (WGS) entry which is preliminary data.</text>
</comment>
<gene>
    <name evidence="2" type="ORF">OL497_28695</name>
</gene>
<reference evidence="2 3" key="1">
    <citation type="submission" date="2022-10" db="EMBL/GenBank/DDBJ databases">
        <title>Chitinophaga nivalis PC15 sp. nov., isolated from Pyeongchang county, South Korea.</title>
        <authorList>
            <person name="Trinh H.N."/>
        </authorList>
    </citation>
    <scope>NUCLEOTIDE SEQUENCE [LARGE SCALE GENOMIC DNA]</scope>
    <source>
        <strain evidence="2 3">PC14</strain>
    </source>
</reference>
<dbReference type="RefSeq" id="WP_264734711.1">
    <property type="nucleotide sequence ID" value="NZ_JAPDNR010000001.1"/>
</dbReference>
<evidence type="ECO:0000313" key="3">
    <source>
        <dbReference type="Proteomes" id="UP001207742"/>
    </source>
</evidence>
<organism evidence="2 3">
    <name type="scientific">Chitinophaga nivalis</name>
    <dbReference type="NCBI Taxonomy" id="2991709"/>
    <lineage>
        <taxon>Bacteria</taxon>
        <taxon>Pseudomonadati</taxon>
        <taxon>Bacteroidota</taxon>
        <taxon>Chitinophagia</taxon>
        <taxon>Chitinophagales</taxon>
        <taxon>Chitinophagaceae</taxon>
        <taxon>Chitinophaga</taxon>
    </lineage>
</organism>
<feature type="transmembrane region" description="Helical" evidence="1">
    <location>
        <begin position="43"/>
        <end position="62"/>
    </location>
</feature>
<keyword evidence="3" id="KW-1185">Reference proteome</keyword>
<proteinExistence type="predicted"/>
<protein>
    <submittedName>
        <fullName evidence="2">PorT family protein</fullName>
    </submittedName>
</protein>
<keyword evidence="1" id="KW-0472">Membrane</keyword>
<dbReference type="Proteomes" id="UP001207742">
    <property type="component" value="Unassembled WGS sequence"/>
</dbReference>
<name>A0ABT3IVB1_9BACT</name>
<evidence type="ECO:0000313" key="2">
    <source>
        <dbReference type="EMBL" id="MCW3487905.1"/>
    </source>
</evidence>
<sequence length="411" mass="46262">MSEAFENSVREKLNEADIPFDQDAWRKMELLLDAEEGRKPAAYWWWLLLLLPVIAGWWWLPVSTTISRKNRFQVPAITDTISYPAITNGQAVQLLQAAAVPAPLKVNHLPKTALAATAENYKEKKSGAVTPTIIRPLPFKVLVPEKEVADAYLPAAGNISLIASGYDEDDDLLPLKIVNNCNDYTKKKDTIEIPVNTEIQPIANQRVVHNNQRRKGLYFGITLGSDINVTPSFKYGNMGVNAGVVLHYYFGRKWFATSGAIYNKKVYAAPPGDYKAWAWAQDPAMYYKLDNVKAYCDVLDIPINVNYAFLERKNSLFSATAGISNYFMVLEKYRYNYKYGQVKERSLKNENQHYFGVLNVGLLYQHRVGKKLFMGIQPYAKIPLSGIGDGQIRLYSAGVSLQLSMPGKNAE</sequence>